<dbReference type="Pfam" id="PF07690">
    <property type="entry name" value="MFS_1"/>
    <property type="match status" value="1"/>
</dbReference>
<feature type="transmembrane region" description="Helical" evidence="2">
    <location>
        <begin position="100"/>
        <end position="121"/>
    </location>
</feature>
<keyword evidence="2" id="KW-0812">Transmembrane</keyword>
<feature type="transmembrane region" description="Helical" evidence="2">
    <location>
        <begin position="72"/>
        <end position="94"/>
    </location>
</feature>
<feature type="transmembrane region" description="Helical" evidence="2">
    <location>
        <begin position="308"/>
        <end position="336"/>
    </location>
</feature>
<feature type="transmembrane region" description="Helical" evidence="2">
    <location>
        <begin position="148"/>
        <end position="166"/>
    </location>
</feature>
<keyword evidence="2" id="KW-1133">Transmembrane helix</keyword>
<dbReference type="PANTHER" id="PTHR23530">
    <property type="entry name" value="TRANSPORT PROTEIN-RELATED"/>
    <property type="match status" value="1"/>
</dbReference>
<dbReference type="PANTHER" id="PTHR23530:SF1">
    <property type="entry name" value="PERMEASE, MAJOR FACILITATOR SUPERFAMILY-RELATED"/>
    <property type="match status" value="1"/>
</dbReference>
<dbReference type="AlphaFoldDB" id="A0A920CB48"/>
<evidence type="ECO:0000313" key="3">
    <source>
        <dbReference type="EMBL" id="GIO32980.1"/>
    </source>
</evidence>
<dbReference type="EMBL" id="BORQ01000005">
    <property type="protein sequence ID" value="GIO32980.1"/>
    <property type="molecule type" value="Genomic_DNA"/>
</dbReference>
<reference evidence="3" key="1">
    <citation type="submission" date="2021-03" db="EMBL/GenBank/DDBJ databases">
        <title>Antimicrobial resistance genes in bacteria isolated from Japanese honey, and their potential for conferring macrolide and lincosamide resistance in the American foulbrood pathogen Paenibacillus larvae.</title>
        <authorList>
            <person name="Okamoto M."/>
            <person name="Kumagai M."/>
            <person name="Kanamori H."/>
            <person name="Takamatsu D."/>
        </authorList>
    </citation>
    <scope>NUCLEOTIDE SEQUENCE</scope>
    <source>
        <strain evidence="3">J2TS6</strain>
    </source>
</reference>
<feature type="transmembrane region" description="Helical" evidence="2">
    <location>
        <begin position="43"/>
        <end position="65"/>
    </location>
</feature>
<sequence length="423" mass="45204">MNRKSASQIYIFMSFMMALGNSIMFTTSGIYHVSTLGLNPFELVLMGTVLELTVLIFEGITGVVADTYSRKISVIIGMFILGAGFAVEGSILWLHGLVSVISVFAWVVISQLLFGIGWTFVSGANTAWMVDEAGEEHAGAILMKSQRMSLIATLLGIACSVGLSAAAPNLTFLTGGILYAALGIALFFWMKETGFVRKGHASHESHFRRMLGTWLDGAGVVRRQPLLLAMIAVTLLSGAASEGYDRLWQSFLITGVGMPGLPVPIAVWFGVVSAAATLIGLIGVRLAEKKMDMGSRRAISAAMFWFTLIRIAAILSLAFATNFAWAILSVLVVSAARSVSEPVYDTWLNMNLESQTRATVLSMVSQSDALGQTAGGPVVGWIGSRASVRASILTAGVLLLPVLGVFGRIARQKKGDQQRETPS</sequence>
<keyword evidence="2" id="KW-0472">Membrane</keyword>
<dbReference type="InterPro" id="IPR011701">
    <property type="entry name" value="MFS"/>
</dbReference>
<feature type="transmembrane region" description="Helical" evidence="2">
    <location>
        <begin position="390"/>
        <end position="410"/>
    </location>
</feature>
<accession>A0A920CB48</accession>
<dbReference type="Proteomes" id="UP000679779">
    <property type="component" value="Unassembled WGS sequence"/>
</dbReference>
<evidence type="ECO:0000256" key="1">
    <source>
        <dbReference type="ARBA" id="ARBA00004651"/>
    </source>
</evidence>
<gene>
    <name evidence="3" type="ORF">J2TS6_41210</name>
</gene>
<dbReference type="Gene3D" id="1.20.1250.20">
    <property type="entry name" value="MFS general substrate transporter like domains"/>
    <property type="match status" value="1"/>
</dbReference>
<evidence type="ECO:0000313" key="4">
    <source>
        <dbReference type="Proteomes" id="UP000679779"/>
    </source>
</evidence>
<organism evidence="3 4">
    <name type="scientific">Paenibacillus albilobatus</name>
    <dbReference type="NCBI Taxonomy" id="2716884"/>
    <lineage>
        <taxon>Bacteria</taxon>
        <taxon>Bacillati</taxon>
        <taxon>Bacillota</taxon>
        <taxon>Bacilli</taxon>
        <taxon>Bacillales</taxon>
        <taxon>Paenibacillaceae</taxon>
        <taxon>Paenibacillus</taxon>
    </lineage>
</organism>
<feature type="transmembrane region" description="Helical" evidence="2">
    <location>
        <begin position="226"/>
        <end position="245"/>
    </location>
</feature>
<feature type="transmembrane region" description="Helical" evidence="2">
    <location>
        <begin position="172"/>
        <end position="190"/>
    </location>
</feature>
<feature type="transmembrane region" description="Helical" evidence="2">
    <location>
        <begin position="265"/>
        <end position="287"/>
    </location>
</feature>
<dbReference type="InterPro" id="IPR053160">
    <property type="entry name" value="MFS_DHA3_Transporter"/>
</dbReference>
<proteinExistence type="predicted"/>
<feature type="transmembrane region" description="Helical" evidence="2">
    <location>
        <begin position="9"/>
        <end position="31"/>
    </location>
</feature>
<evidence type="ECO:0000256" key="2">
    <source>
        <dbReference type="SAM" id="Phobius"/>
    </source>
</evidence>
<dbReference type="RefSeq" id="WP_236575653.1">
    <property type="nucleotide sequence ID" value="NZ_BORQ01000005.1"/>
</dbReference>
<dbReference type="SUPFAM" id="SSF103473">
    <property type="entry name" value="MFS general substrate transporter"/>
    <property type="match status" value="1"/>
</dbReference>
<protein>
    <submittedName>
        <fullName evidence="3">Tetracycline efflux MFS transporter TetA(P)</fullName>
    </submittedName>
</protein>
<dbReference type="GO" id="GO:0022857">
    <property type="term" value="F:transmembrane transporter activity"/>
    <property type="evidence" value="ECO:0007669"/>
    <property type="project" value="InterPro"/>
</dbReference>
<keyword evidence="4" id="KW-1185">Reference proteome</keyword>
<comment type="caution">
    <text evidence="3">The sequence shown here is derived from an EMBL/GenBank/DDBJ whole genome shotgun (WGS) entry which is preliminary data.</text>
</comment>
<name>A0A920CB48_9BACL</name>
<dbReference type="GO" id="GO:0005886">
    <property type="term" value="C:plasma membrane"/>
    <property type="evidence" value="ECO:0007669"/>
    <property type="project" value="UniProtKB-SubCell"/>
</dbReference>
<dbReference type="InterPro" id="IPR036259">
    <property type="entry name" value="MFS_trans_sf"/>
</dbReference>
<comment type="subcellular location">
    <subcellularLocation>
        <location evidence="1">Cell membrane</location>
        <topology evidence="1">Multi-pass membrane protein</topology>
    </subcellularLocation>
</comment>